<sequence length="139" mass="16087">MNRVDGSYVPIQEQPHQRARPATSANSATVSTELQRLHKENESLKREIGHLRASKAHSESAFTHQNDALVELTEMNQMLKLRLQQQATEVADQKDCIDKLYSQLRMTQSELEDRKFNLTKVQTEHQYAVRLLGEYHQQS</sequence>
<reference evidence="2 3" key="1">
    <citation type="submission" date="2012-05" db="EMBL/GenBank/DDBJ databases">
        <title>Recombination and specialization in a pathogen metapopulation.</title>
        <authorList>
            <person name="Gardiner A."/>
            <person name="Kemen E."/>
            <person name="Schultz-Larsen T."/>
            <person name="MacLean D."/>
            <person name="Van Oosterhout C."/>
            <person name="Jones J.D.G."/>
        </authorList>
    </citation>
    <scope>NUCLEOTIDE SEQUENCE [LARGE SCALE GENOMIC DNA]</scope>
    <source>
        <strain evidence="2 3">Ac Nc2</strain>
    </source>
</reference>
<dbReference type="AlphaFoldDB" id="A0A024FW25"/>
<evidence type="ECO:0000256" key="1">
    <source>
        <dbReference type="SAM" id="MobiDB-lite"/>
    </source>
</evidence>
<comment type="caution">
    <text evidence="2">The sequence shown here is derived from an EMBL/GenBank/DDBJ whole genome shotgun (WGS) entry which is preliminary data.</text>
</comment>
<dbReference type="InParanoid" id="A0A024FW25"/>
<protein>
    <submittedName>
        <fullName evidence="2">Uncharacterized protein</fullName>
    </submittedName>
</protein>
<accession>A0A024FW25</accession>
<organism evidence="2 3">
    <name type="scientific">Albugo candida</name>
    <dbReference type="NCBI Taxonomy" id="65357"/>
    <lineage>
        <taxon>Eukaryota</taxon>
        <taxon>Sar</taxon>
        <taxon>Stramenopiles</taxon>
        <taxon>Oomycota</taxon>
        <taxon>Peronosporomycetes</taxon>
        <taxon>Albuginales</taxon>
        <taxon>Albuginaceae</taxon>
        <taxon>Albugo</taxon>
    </lineage>
</organism>
<proteinExistence type="predicted"/>
<gene>
    <name evidence="2" type="ORF">BN9_123740</name>
</gene>
<evidence type="ECO:0000313" key="2">
    <source>
        <dbReference type="EMBL" id="CCI11097.1"/>
    </source>
</evidence>
<evidence type="ECO:0000313" key="3">
    <source>
        <dbReference type="Proteomes" id="UP000053237"/>
    </source>
</evidence>
<keyword evidence="3" id="KW-1185">Reference proteome</keyword>
<name>A0A024FW25_9STRA</name>
<dbReference type="Proteomes" id="UP000053237">
    <property type="component" value="Unassembled WGS sequence"/>
</dbReference>
<feature type="region of interest" description="Disordered" evidence="1">
    <location>
        <begin position="1"/>
        <end position="30"/>
    </location>
</feature>
<dbReference type="EMBL" id="CAIX01000548">
    <property type="protein sequence ID" value="CCI11097.1"/>
    <property type="molecule type" value="Genomic_DNA"/>
</dbReference>